<organism evidence="2">
    <name type="scientific">Laccaria bicolor (strain S238N-H82 / ATCC MYA-4686)</name>
    <name type="common">Bicoloured deceiver</name>
    <name type="synonym">Laccaria laccata var. bicolor</name>
    <dbReference type="NCBI Taxonomy" id="486041"/>
    <lineage>
        <taxon>Eukaryota</taxon>
        <taxon>Fungi</taxon>
        <taxon>Dikarya</taxon>
        <taxon>Basidiomycota</taxon>
        <taxon>Agaricomycotina</taxon>
        <taxon>Agaricomycetes</taxon>
        <taxon>Agaricomycetidae</taxon>
        <taxon>Agaricales</taxon>
        <taxon>Agaricineae</taxon>
        <taxon>Hydnangiaceae</taxon>
        <taxon>Laccaria</taxon>
    </lineage>
</organism>
<reference evidence="1 2" key="1">
    <citation type="journal article" date="2008" name="Nature">
        <title>The genome of Laccaria bicolor provides insights into mycorrhizal symbiosis.</title>
        <authorList>
            <person name="Martin F."/>
            <person name="Aerts A."/>
            <person name="Ahren D."/>
            <person name="Brun A."/>
            <person name="Danchin E.G.J."/>
            <person name="Duchaussoy F."/>
            <person name="Gibon J."/>
            <person name="Kohler A."/>
            <person name="Lindquist E."/>
            <person name="Pereda V."/>
            <person name="Salamov A."/>
            <person name="Shapiro H.J."/>
            <person name="Wuyts J."/>
            <person name="Blaudez D."/>
            <person name="Buee M."/>
            <person name="Brokstein P."/>
            <person name="Canbaeck B."/>
            <person name="Cohen D."/>
            <person name="Courty P.E."/>
            <person name="Coutinho P.M."/>
            <person name="Delaruelle C."/>
            <person name="Detter J.C."/>
            <person name="Deveau A."/>
            <person name="DiFazio S."/>
            <person name="Duplessis S."/>
            <person name="Fraissinet-Tachet L."/>
            <person name="Lucic E."/>
            <person name="Frey-Klett P."/>
            <person name="Fourrey C."/>
            <person name="Feussner I."/>
            <person name="Gay G."/>
            <person name="Grimwood J."/>
            <person name="Hoegger P.J."/>
            <person name="Jain P."/>
            <person name="Kilaru S."/>
            <person name="Labbe J."/>
            <person name="Lin Y.C."/>
            <person name="Legue V."/>
            <person name="Le Tacon F."/>
            <person name="Marmeisse R."/>
            <person name="Melayah D."/>
            <person name="Montanini B."/>
            <person name="Muratet M."/>
            <person name="Nehls U."/>
            <person name="Niculita-Hirzel H."/>
            <person name="Oudot-Le Secq M.P."/>
            <person name="Peter M."/>
            <person name="Quesneville H."/>
            <person name="Rajashekar B."/>
            <person name="Reich M."/>
            <person name="Rouhier N."/>
            <person name="Schmutz J."/>
            <person name="Yin T."/>
            <person name="Chalot M."/>
            <person name="Henrissat B."/>
            <person name="Kuees U."/>
            <person name="Lucas S."/>
            <person name="Van de Peer Y."/>
            <person name="Podila G.K."/>
            <person name="Polle A."/>
            <person name="Pukkila P.J."/>
            <person name="Richardson P.M."/>
            <person name="Rouze P."/>
            <person name="Sanders I.R."/>
            <person name="Stajich J.E."/>
            <person name="Tunlid A."/>
            <person name="Tuskan G."/>
            <person name="Grigoriev I.V."/>
        </authorList>
    </citation>
    <scope>NUCLEOTIDE SEQUENCE [LARGE SCALE GENOMIC DNA]</scope>
    <source>
        <strain evidence="2">S238N-H82 / ATCC MYA-4686</strain>
    </source>
</reference>
<evidence type="ECO:0000313" key="1">
    <source>
        <dbReference type="EMBL" id="EDR13028.1"/>
    </source>
</evidence>
<dbReference type="GeneID" id="6071820"/>
<evidence type="ECO:0000313" key="2">
    <source>
        <dbReference type="Proteomes" id="UP000001194"/>
    </source>
</evidence>
<dbReference type="EMBL" id="DS547093">
    <property type="protein sequence ID" value="EDR13028.1"/>
    <property type="molecule type" value="Genomic_DNA"/>
</dbReference>
<dbReference type="InParanoid" id="B0CW94"/>
<dbReference type="AlphaFoldDB" id="B0CW94"/>
<dbReference type="HOGENOM" id="CLU_1461546_0_0_1"/>
<name>B0CW94_LACBS</name>
<gene>
    <name evidence="1" type="ORF">LACBIDRAFT_322429</name>
</gene>
<proteinExistence type="predicted"/>
<dbReference type="RefSeq" id="XP_001875526.1">
    <property type="nucleotide sequence ID" value="XM_001875491.1"/>
</dbReference>
<accession>B0CW94</accession>
<dbReference type="Proteomes" id="UP000001194">
    <property type="component" value="Unassembled WGS sequence"/>
</dbReference>
<keyword evidence="2" id="KW-1185">Reference proteome</keyword>
<protein>
    <submittedName>
        <fullName evidence="1">Predicted protein</fullName>
    </submittedName>
</protein>
<dbReference type="KEGG" id="lbc:LACBIDRAFT_322429"/>
<sequence>MVLKYPRKPRNIRILELVPSRRDGGVFNEGEWGGYEGGRWRSVTGPVYLALVFSLTGRRGSALGCTVWKGVSIPTIAKSPDDSVNTHSGAYIQIYPYFHPRVLQALSYLVNSERGHGVPSRILVGAKGTLARVGSARGALIVFCRRWNLTRQHLIPQLLPLQLHQRGTAQDVFDRPMLFVSIRYV</sequence>